<evidence type="ECO:0000313" key="3">
    <source>
        <dbReference type="Proteomes" id="UP000799324"/>
    </source>
</evidence>
<feature type="compositionally biased region" description="Basic and acidic residues" evidence="1">
    <location>
        <begin position="16"/>
        <end position="32"/>
    </location>
</feature>
<feature type="compositionally biased region" description="Polar residues" evidence="1">
    <location>
        <begin position="65"/>
        <end position="89"/>
    </location>
</feature>
<organism evidence="2 3">
    <name type="scientific">Lophiostoma macrostomum CBS 122681</name>
    <dbReference type="NCBI Taxonomy" id="1314788"/>
    <lineage>
        <taxon>Eukaryota</taxon>
        <taxon>Fungi</taxon>
        <taxon>Dikarya</taxon>
        <taxon>Ascomycota</taxon>
        <taxon>Pezizomycotina</taxon>
        <taxon>Dothideomycetes</taxon>
        <taxon>Pleosporomycetidae</taxon>
        <taxon>Pleosporales</taxon>
        <taxon>Lophiostomataceae</taxon>
        <taxon>Lophiostoma</taxon>
    </lineage>
</organism>
<sequence>MAGYGNRTNPDLNPDDLAHHHDSTRLGRDDSHPYSGGHDTYGSGATGGAGFGNKSAPDPEDLTEQHSNTRYGTHADTSPYSGSTEHGSGSTAGAGFGNKTGGFEPKTDSTMGKLMEKAGAVLHKEGLVNKGHAKREAAGFGQEET</sequence>
<dbReference type="Proteomes" id="UP000799324">
    <property type="component" value="Unassembled WGS sequence"/>
</dbReference>
<feature type="region of interest" description="Disordered" evidence="1">
    <location>
        <begin position="126"/>
        <end position="145"/>
    </location>
</feature>
<dbReference type="EMBL" id="MU004387">
    <property type="protein sequence ID" value="KAF2653108.1"/>
    <property type="molecule type" value="Genomic_DNA"/>
</dbReference>
<accession>A0A6A6T2Q7</accession>
<evidence type="ECO:0000256" key="1">
    <source>
        <dbReference type="SAM" id="MobiDB-lite"/>
    </source>
</evidence>
<dbReference type="OrthoDB" id="203279at2759"/>
<gene>
    <name evidence="2" type="ORF">K491DRAFT_718330</name>
</gene>
<dbReference type="AlphaFoldDB" id="A0A6A6T2Q7"/>
<protein>
    <submittedName>
        <fullName evidence="2">Uncharacterized protein</fullName>
    </submittedName>
</protein>
<name>A0A6A6T2Q7_9PLEO</name>
<feature type="region of interest" description="Disordered" evidence="1">
    <location>
        <begin position="1"/>
        <end position="112"/>
    </location>
</feature>
<keyword evidence="3" id="KW-1185">Reference proteome</keyword>
<evidence type="ECO:0000313" key="2">
    <source>
        <dbReference type="EMBL" id="KAF2653108.1"/>
    </source>
</evidence>
<reference evidence="2" key="1">
    <citation type="journal article" date="2020" name="Stud. Mycol.">
        <title>101 Dothideomycetes genomes: a test case for predicting lifestyles and emergence of pathogens.</title>
        <authorList>
            <person name="Haridas S."/>
            <person name="Albert R."/>
            <person name="Binder M."/>
            <person name="Bloem J."/>
            <person name="Labutti K."/>
            <person name="Salamov A."/>
            <person name="Andreopoulos B."/>
            <person name="Baker S."/>
            <person name="Barry K."/>
            <person name="Bills G."/>
            <person name="Bluhm B."/>
            <person name="Cannon C."/>
            <person name="Castanera R."/>
            <person name="Culley D."/>
            <person name="Daum C."/>
            <person name="Ezra D."/>
            <person name="Gonzalez J."/>
            <person name="Henrissat B."/>
            <person name="Kuo A."/>
            <person name="Liang C."/>
            <person name="Lipzen A."/>
            <person name="Lutzoni F."/>
            <person name="Magnuson J."/>
            <person name="Mondo S."/>
            <person name="Nolan M."/>
            <person name="Ohm R."/>
            <person name="Pangilinan J."/>
            <person name="Park H.-J."/>
            <person name="Ramirez L."/>
            <person name="Alfaro M."/>
            <person name="Sun H."/>
            <person name="Tritt A."/>
            <person name="Yoshinaga Y."/>
            <person name="Zwiers L.-H."/>
            <person name="Turgeon B."/>
            <person name="Goodwin S."/>
            <person name="Spatafora J."/>
            <person name="Crous P."/>
            <person name="Grigoriev I."/>
        </authorList>
    </citation>
    <scope>NUCLEOTIDE SEQUENCE</scope>
    <source>
        <strain evidence="2">CBS 122681</strain>
    </source>
</reference>
<proteinExistence type="predicted"/>
<feature type="compositionally biased region" description="Polar residues" evidence="1">
    <location>
        <begin position="1"/>
        <end position="11"/>
    </location>
</feature>
<feature type="compositionally biased region" description="Gly residues" evidence="1">
    <location>
        <begin position="90"/>
        <end position="100"/>
    </location>
</feature>